<dbReference type="EMBL" id="JNBR01000346">
    <property type="protein sequence ID" value="OQR94938.1"/>
    <property type="molecule type" value="Genomic_DNA"/>
</dbReference>
<dbReference type="AlphaFoldDB" id="A0A1V9ZAC0"/>
<feature type="transmembrane region" description="Helical" evidence="1">
    <location>
        <begin position="24"/>
        <end position="43"/>
    </location>
</feature>
<sequence>MTLHGTVVCVESRPSGPSKGAPGYVLQYLLIVLGVTVALLVLVQYRKCRARAVATDDPEQLRATCSSSILYEDGPTQFVSMVDDETKSHAHDAV</sequence>
<dbReference type="STRING" id="1202772.A0A1V9ZAC0"/>
<name>A0A1V9ZAC0_ACHHY</name>
<evidence type="ECO:0000313" key="2">
    <source>
        <dbReference type="EMBL" id="OQR94938.1"/>
    </source>
</evidence>
<protein>
    <submittedName>
        <fullName evidence="2">Uncharacterized protein</fullName>
    </submittedName>
</protein>
<gene>
    <name evidence="2" type="ORF">ACHHYP_00820</name>
</gene>
<evidence type="ECO:0000313" key="3">
    <source>
        <dbReference type="Proteomes" id="UP000243579"/>
    </source>
</evidence>
<evidence type="ECO:0000256" key="1">
    <source>
        <dbReference type="SAM" id="Phobius"/>
    </source>
</evidence>
<keyword evidence="1" id="KW-1133">Transmembrane helix</keyword>
<reference evidence="2 3" key="1">
    <citation type="journal article" date="2014" name="Genome Biol. Evol.">
        <title>The secreted proteins of Achlya hypogyna and Thraustotheca clavata identify the ancestral oomycete secretome and reveal gene acquisitions by horizontal gene transfer.</title>
        <authorList>
            <person name="Misner I."/>
            <person name="Blouin N."/>
            <person name="Leonard G."/>
            <person name="Richards T.A."/>
            <person name="Lane C.E."/>
        </authorList>
    </citation>
    <scope>NUCLEOTIDE SEQUENCE [LARGE SCALE GENOMIC DNA]</scope>
    <source>
        <strain evidence="2 3">ATCC 48635</strain>
    </source>
</reference>
<proteinExistence type="predicted"/>
<keyword evidence="1" id="KW-0472">Membrane</keyword>
<keyword evidence="3" id="KW-1185">Reference proteome</keyword>
<dbReference type="Proteomes" id="UP000243579">
    <property type="component" value="Unassembled WGS sequence"/>
</dbReference>
<comment type="caution">
    <text evidence="2">The sequence shown here is derived from an EMBL/GenBank/DDBJ whole genome shotgun (WGS) entry which is preliminary data.</text>
</comment>
<organism evidence="2 3">
    <name type="scientific">Achlya hypogyna</name>
    <name type="common">Oomycete</name>
    <name type="synonym">Protoachlya hypogyna</name>
    <dbReference type="NCBI Taxonomy" id="1202772"/>
    <lineage>
        <taxon>Eukaryota</taxon>
        <taxon>Sar</taxon>
        <taxon>Stramenopiles</taxon>
        <taxon>Oomycota</taxon>
        <taxon>Saprolegniomycetes</taxon>
        <taxon>Saprolegniales</taxon>
        <taxon>Achlyaceae</taxon>
        <taxon>Achlya</taxon>
    </lineage>
</organism>
<keyword evidence="1" id="KW-0812">Transmembrane</keyword>
<accession>A0A1V9ZAC0</accession>